<dbReference type="SUPFAM" id="SSF47413">
    <property type="entry name" value="lambda repressor-like DNA-binding domains"/>
    <property type="match status" value="1"/>
</dbReference>
<evidence type="ECO:0000259" key="2">
    <source>
        <dbReference type="PROSITE" id="PS50943"/>
    </source>
</evidence>
<dbReference type="InterPro" id="IPR010982">
    <property type="entry name" value="Lambda_DNA-bd_dom_sf"/>
</dbReference>
<evidence type="ECO:0000313" key="3">
    <source>
        <dbReference type="EMBL" id="MFC4232724.1"/>
    </source>
</evidence>
<name>A0ABV8Q0E4_9BACT</name>
<dbReference type="InterPro" id="IPR050807">
    <property type="entry name" value="TransReg_Diox_bact_type"/>
</dbReference>
<accession>A0ABV8Q0E4</accession>
<evidence type="ECO:0000313" key="4">
    <source>
        <dbReference type="Proteomes" id="UP001595906"/>
    </source>
</evidence>
<protein>
    <submittedName>
        <fullName evidence="3">Helix-turn-helix domain-containing protein</fullName>
    </submittedName>
</protein>
<keyword evidence="1" id="KW-0238">DNA-binding</keyword>
<dbReference type="PANTHER" id="PTHR46797:SF1">
    <property type="entry name" value="METHYLPHOSPHONATE SYNTHASE"/>
    <property type="match status" value="1"/>
</dbReference>
<sequence>MSKQKITSFGEYIRGLREAEGLPLRKIAAQLDIDPSLLGKIERNERQPTKGQIKKIAEIFNQDESFLLSEILSDQIAYKILEEESDIDILKVAEEKVNYLKKKKNG</sequence>
<reference evidence="4" key="1">
    <citation type="journal article" date="2019" name="Int. J. Syst. Evol. Microbiol.">
        <title>The Global Catalogue of Microorganisms (GCM) 10K type strain sequencing project: providing services to taxonomists for standard genome sequencing and annotation.</title>
        <authorList>
            <consortium name="The Broad Institute Genomics Platform"/>
            <consortium name="The Broad Institute Genome Sequencing Center for Infectious Disease"/>
            <person name="Wu L."/>
            <person name="Ma J."/>
        </authorList>
    </citation>
    <scope>NUCLEOTIDE SEQUENCE [LARGE SCALE GENOMIC DNA]</scope>
    <source>
        <strain evidence="4">CECT 8010</strain>
    </source>
</reference>
<dbReference type="PROSITE" id="PS50943">
    <property type="entry name" value="HTH_CROC1"/>
    <property type="match status" value="1"/>
</dbReference>
<dbReference type="Pfam" id="PF01381">
    <property type="entry name" value="HTH_3"/>
    <property type="match status" value="1"/>
</dbReference>
<dbReference type="Proteomes" id="UP001595906">
    <property type="component" value="Unassembled WGS sequence"/>
</dbReference>
<dbReference type="Gene3D" id="1.10.260.40">
    <property type="entry name" value="lambda repressor-like DNA-binding domains"/>
    <property type="match status" value="1"/>
</dbReference>
<evidence type="ECO:0000256" key="1">
    <source>
        <dbReference type="ARBA" id="ARBA00023125"/>
    </source>
</evidence>
<organism evidence="3 4">
    <name type="scientific">Parasediminibacterium paludis</name>
    <dbReference type="NCBI Taxonomy" id="908966"/>
    <lineage>
        <taxon>Bacteria</taxon>
        <taxon>Pseudomonadati</taxon>
        <taxon>Bacteroidota</taxon>
        <taxon>Chitinophagia</taxon>
        <taxon>Chitinophagales</taxon>
        <taxon>Chitinophagaceae</taxon>
        <taxon>Parasediminibacterium</taxon>
    </lineage>
</organism>
<dbReference type="SMART" id="SM00530">
    <property type="entry name" value="HTH_XRE"/>
    <property type="match status" value="1"/>
</dbReference>
<dbReference type="EMBL" id="JBHSDC010000027">
    <property type="protein sequence ID" value="MFC4232724.1"/>
    <property type="molecule type" value="Genomic_DNA"/>
</dbReference>
<feature type="domain" description="HTH cro/C1-type" evidence="2">
    <location>
        <begin position="13"/>
        <end position="67"/>
    </location>
</feature>
<dbReference type="CDD" id="cd00093">
    <property type="entry name" value="HTH_XRE"/>
    <property type="match status" value="1"/>
</dbReference>
<proteinExistence type="predicted"/>
<gene>
    <name evidence="3" type="ORF">ACFOW1_12545</name>
</gene>
<comment type="caution">
    <text evidence="3">The sequence shown here is derived from an EMBL/GenBank/DDBJ whole genome shotgun (WGS) entry which is preliminary data.</text>
</comment>
<dbReference type="InterPro" id="IPR001387">
    <property type="entry name" value="Cro/C1-type_HTH"/>
</dbReference>
<dbReference type="RefSeq" id="WP_379014694.1">
    <property type="nucleotide sequence ID" value="NZ_JBHSDC010000027.1"/>
</dbReference>
<dbReference type="PANTHER" id="PTHR46797">
    <property type="entry name" value="HTH-TYPE TRANSCRIPTIONAL REGULATOR"/>
    <property type="match status" value="1"/>
</dbReference>
<keyword evidence="4" id="KW-1185">Reference proteome</keyword>